<feature type="domain" description="Stress-response A/B barrel" evidence="2">
    <location>
        <begin position="2"/>
        <end position="96"/>
    </location>
</feature>
<dbReference type="EMBL" id="BAAAYR010000004">
    <property type="protein sequence ID" value="GAA3571087.1"/>
    <property type="molecule type" value="Genomic_DNA"/>
</dbReference>
<sequence length="120" mass="12903">MIRNVVLGRLDPSADEETRFGLDAGLLGLAGMRPAGLVGPMRIGFDAGLRDGGWSFAITNDWVDAAAYQAYDTDPEHGEFRKLVGKACSEMARVQFETPDLPLEDRDPALPGGNPEPMGL</sequence>
<name>A0ABP6XSM7_9ACTN</name>
<dbReference type="SUPFAM" id="SSF54909">
    <property type="entry name" value="Dimeric alpha+beta barrel"/>
    <property type="match status" value="1"/>
</dbReference>
<protein>
    <recommendedName>
        <fullName evidence="2">Stress-response A/B barrel domain-containing protein</fullName>
    </recommendedName>
</protein>
<evidence type="ECO:0000313" key="3">
    <source>
        <dbReference type="EMBL" id="GAA3571087.1"/>
    </source>
</evidence>
<gene>
    <name evidence="3" type="ORF">GCM10022197_29440</name>
</gene>
<comment type="caution">
    <text evidence="3">The sequence shown here is derived from an EMBL/GenBank/DDBJ whole genome shotgun (WGS) entry which is preliminary data.</text>
</comment>
<dbReference type="PROSITE" id="PS51502">
    <property type="entry name" value="S_R_A_B_BARREL"/>
    <property type="match status" value="1"/>
</dbReference>
<evidence type="ECO:0000313" key="4">
    <source>
        <dbReference type="Proteomes" id="UP001500767"/>
    </source>
</evidence>
<evidence type="ECO:0000256" key="1">
    <source>
        <dbReference type="SAM" id="MobiDB-lite"/>
    </source>
</evidence>
<dbReference type="Gene3D" id="3.30.70.100">
    <property type="match status" value="1"/>
</dbReference>
<dbReference type="Proteomes" id="UP001500767">
    <property type="component" value="Unassembled WGS sequence"/>
</dbReference>
<dbReference type="InterPro" id="IPR011008">
    <property type="entry name" value="Dimeric_a/b-barrel"/>
</dbReference>
<dbReference type="RefSeq" id="WP_204913379.1">
    <property type="nucleotide sequence ID" value="NZ_BAAAYR010000004.1"/>
</dbReference>
<reference evidence="4" key="1">
    <citation type="journal article" date="2019" name="Int. J. Syst. Evol. Microbiol.">
        <title>The Global Catalogue of Microorganisms (GCM) 10K type strain sequencing project: providing services to taxonomists for standard genome sequencing and annotation.</title>
        <authorList>
            <consortium name="The Broad Institute Genomics Platform"/>
            <consortium name="The Broad Institute Genome Sequencing Center for Infectious Disease"/>
            <person name="Wu L."/>
            <person name="Ma J."/>
        </authorList>
    </citation>
    <scope>NUCLEOTIDE SEQUENCE [LARGE SCALE GENOMIC DNA]</scope>
    <source>
        <strain evidence="4">JCM 16540</strain>
    </source>
</reference>
<dbReference type="InterPro" id="IPR013097">
    <property type="entry name" value="Dabb"/>
</dbReference>
<accession>A0ABP6XSM7</accession>
<dbReference type="SMART" id="SM00886">
    <property type="entry name" value="Dabb"/>
    <property type="match status" value="1"/>
</dbReference>
<organism evidence="3 4">
    <name type="scientific">Microlunatus spumicola</name>
    <dbReference type="NCBI Taxonomy" id="81499"/>
    <lineage>
        <taxon>Bacteria</taxon>
        <taxon>Bacillati</taxon>
        <taxon>Actinomycetota</taxon>
        <taxon>Actinomycetes</taxon>
        <taxon>Propionibacteriales</taxon>
        <taxon>Propionibacteriaceae</taxon>
        <taxon>Microlunatus</taxon>
    </lineage>
</organism>
<feature type="region of interest" description="Disordered" evidence="1">
    <location>
        <begin position="97"/>
        <end position="120"/>
    </location>
</feature>
<evidence type="ECO:0000259" key="2">
    <source>
        <dbReference type="PROSITE" id="PS51502"/>
    </source>
</evidence>
<proteinExistence type="predicted"/>
<keyword evidence="4" id="KW-1185">Reference proteome</keyword>